<dbReference type="EMBL" id="SWLG01000004">
    <property type="protein sequence ID" value="TLS38171.1"/>
    <property type="molecule type" value="Genomic_DNA"/>
</dbReference>
<feature type="chain" id="PRO_5024293046" evidence="2">
    <location>
        <begin position="25"/>
        <end position="160"/>
    </location>
</feature>
<protein>
    <submittedName>
        <fullName evidence="4">Proteinase inhibitor</fullName>
    </submittedName>
</protein>
<dbReference type="AlphaFoldDB" id="A0A5R9F568"/>
<name>A0A5R9F568_9BACL</name>
<accession>A0A5R9F568</accession>
<evidence type="ECO:0000259" key="3">
    <source>
        <dbReference type="Pfam" id="PF12690"/>
    </source>
</evidence>
<sequence length="160" mass="18032">MKWKTGVTLLLFLLLLTSCGEKQKATGENTNPPNENNEQHNGGIAAGSLEPSLDLMSSEKSSFVFQYQIKNQTEQVQQITFPSSQQYDYVLKDKNGDALKQYSEGKMFTQAVKQVELAQAESMEFEIELSDLKPGTYTLEVWLTANGEKDYRQSVEFDVS</sequence>
<gene>
    <name evidence="4" type="ORF">FCL54_06425</name>
</gene>
<organism evidence="4 5">
    <name type="scientific">Exobacillus caeni</name>
    <dbReference type="NCBI Taxonomy" id="2574798"/>
    <lineage>
        <taxon>Bacteria</taxon>
        <taxon>Bacillati</taxon>
        <taxon>Bacillota</taxon>
        <taxon>Bacilli</taxon>
        <taxon>Bacillales</taxon>
        <taxon>Guptibacillaceae</taxon>
        <taxon>Exobacillus</taxon>
    </lineage>
</organism>
<dbReference type="Pfam" id="PF12690">
    <property type="entry name" value="BsuPI"/>
    <property type="match status" value="1"/>
</dbReference>
<dbReference type="OrthoDB" id="2453194at2"/>
<dbReference type="Proteomes" id="UP000308230">
    <property type="component" value="Unassembled WGS sequence"/>
</dbReference>
<dbReference type="Gene3D" id="2.60.40.2360">
    <property type="entry name" value="Intracellular proteinase inhibitor BsuPI"/>
    <property type="match status" value="1"/>
</dbReference>
<keyword evidence="2" id="KW-0732">Signal</keyword>
<dbReference type="RefSeq" id="WP_138124412.1">
    <property type="nucleotide sequence ID" value="NZ_SWLG01000004.1"/>
</dbReference>
<comment type="caution">
    <text evidence="4">The sequence shown here is derived from an EMBL/GenBank/DDBJ whole genome shotgun (WGS) entry which is preliminary data.</text>
</comment>
<dbReference type="InterPro" id="IPR020481">
    <property type="entry name" value="Intracell_prot_inh_BsuPI"/>
</dbReference>
<feature type="compositionally biased region" description="Low complexity" evidence="1">
    <location>
        <begin position="26"/>
        <end position="43"/>
    </location>
</feature>
<keyword evidence="5" id="KW-1185">Reference proteome</keyword>
<reference evidence="4 5" key="1">
    <citation type="submission" date="2019-04" db="EMBL/GenBank/DDBJ databases">
        <title>Bacillus caeni sp. nov., a bacterium isolated from mangrove sediment.</title>
        <authorList>
            <person name="Huang H."/>
            <person name="Mo K."/>
            <person name="Hu Y."/>
        </authorList>
    </citation>
    <scope>NUCLEOTIDE SEQUENCE [LARGE SCALE GENOMIC DNA]</scope>
    <source>
        <strain evidence="4 5">HB172195</strain>
    </source>
</reference>
<evidence type="ECO:0000313" key="5">
    <source>
        <dbReference type="Proteomes" id="UP000308230"/>
    </source>
</evidence>
<feature type="domain" description="Intracellular proteinase inhibitor BsuPI" evidence="3">
    <location>
        <begin position="58"/>
        <end position="146"/>
    </location>
</feature>
<evidence type="ECO:0000256" key="2">
    <source>
        <dbReference type="SAM" id="SignalP"/>
    </source>
</evidence>
<proteinExistence type="predicted"/>
<dbReference type="InterPro" id="IPR038144">
    <property type="entry name" value="IPI"/>
</dbReference>
<evidence type="ECO:0000313" key="4">
    <source>
        <dbReference type="EMBL" id="TLS38171.1"/>
    </source>
</evidence>
<evidence type="ECO:0000256" key="1">
    <source>
        <dbReference type="SAM" id="MobiDB-lite"/>
    </source>
</evidence>
<dbReference type="PROSITE" id="PS51257">
    <property type="entry name" value="PROKAR_LIPOPROTEIN"/>
    <property type="match status" value="1"/>
</dbReference>
<feature type="signal peptide" evidence="2">
    <location>
        <begin position="1"/>
        <end position="24"/>
    </location>
</feature>
<feature type="region of interest" description="Disordered" evidence="1">
    <location>
        <begin position="23"/>
        <end position="49"/>
    </location>
</feature>